<dbReference type="Proteomes" id="UP000003257">
    <property type="component" value="Unassembled WGS sequence"/>
</dbReference>
<organism evidence="2 3">
    <name type="scientific">Sulfitobacter indolifex HEL-45</name>
    <dbReference type="NCBI Taxonomy" id="391624"/>
    <lineage>
        <taxon>Bacteria</taxon>
        <taxon>Pseudomonadati</taxon>
        <taxon>Pseudomonadota</taxon>
        <taxon>Alphaproteobacteria</taxon>
        <taxon>Rhodobacterales</taxon>
        <taxon>Roseobacteraceae</taxon>
        <taxon>Sulfitobacter</taxon>
    </lineage>
</organism>
<feature type="region of interest" description="Disordered" evidence="1">
    <location>
        <begin position="1"/>
        <end position="28"/>
    </location>
</feature>
<accession>A0ABP2D704</accession>
<proteinExistence type="predicted"/>
<keyword evidence="3" id="KW-1185">Reference proteome</keyword>
<evidence type="ECO:0000313" key="2">
    <source>
        <dbReference type="EMBL" id="EDQ03661.1"/>
    </source>
</evidence>
<reference evidence="2 3" key="1">
    <citation type="submission" date="2007-11" db="EMBL/GenBank/DDBJ databases">
        <authorList>
            <person name="Wagner-Dobler I."/>
            <person name="Ferriera S."/>
            <person name="Johnson J."/>
            <person name="Kravitz S."/>
            <person name="Beeson K."/>
            <person name="Sutton G."/>
            <person name="Rogers Y.-H."/>
            <person name="Friedman R."/>
            <person name="Frazier M."/>
            <person name="Venter J.C."/>
        </authorList>
    </citation>
    <scope>NUCLEOTIDE SEQUENCE [LARGE SCALE GENOMIC DNA]</scope>
    <source>
        <strain evidence="2 3">HEL-45</strain>
    </source>
</reference>
<comment type="caution">
    <text evidence="2">The sequence shown here is derived from an EMBL/GenBank/DDBJ whole genome shotgun (WGS) entry which is preliminary data.</text>
</comment>
<evidence type="ECO:0000256" key="1">
    <source>
        <dbReference type="SAM" id="MobiDB-lite"/>
    </source>
</evidence>
<protein>
    <submittedName>
        <fullName evidence="2">Uncharacterized protein</fullName>
    </submittedName>
</protein>
<gene>
    <name evidence="2" type="ORF">OIHEL45_19126</name>
</gene>
<evidence type="ECO:0000313" key="3">
    <source>
        <dbReference type="Proteomes" id="UP000003257"/>
    </source>
</evidence>
<dbReference type="EMBL" id="ABID01000010">
    <property type="protein sequence ID" value="EDQ03661.1"/>
    <property type="molecule type" value="Genomic_DNA"/>
</dbReference>
<name>A0ABP2D704_9RHOB</name>
<sequence length="58" mass="6732">MVWQKAGQSPAGLRRNRRRVSQKSGDPTEIKAKFWANSEEHKTDRRFPALLCSISLKY</sequence>